<organism evidence="1 2">
    <name type="scientific">Pseudomonas fluorescens</name>
    <dbReference type="NCBI Taxonomy" id="294"/>
    <lineage>
        <taxon>Bacteria</taxon>
        <taxon>Pseudomonadati</taxon>
        <taxon>Pseudomonadota</taxon>
        <taxon>Gammaproteobacteria</taxon>
        <taxon>Pseudomonadales</taxon>
        <taxon>Pseudomonadaceae</taxon>
        <taxon>Pseudomonas</taxon>
    </lineage>
</organism>
<proteinExistence type="predicted"/>
<dbReference type="AlphaFoldDB" id="A0A379IDI9"/>
<dbReference type="Proteomes" id="UP000255125">
    <property type="component" value="Unassembled WGS sequence"/>
</dbReference>
<sequence length="109" mass="12046">MSEPQSARAKDNQRLLGLIKHSWLESGDVMFKRHLHAQQGVTTHPFVQAVDEYANDLLADRDVDTPTLGYLLIAGMAGSRVKSEDWSYPAGAIIHLESSARLPNAYSNP</sequence>
<reference evidence="1 2" key="1">
    <citation type="submission" date="2018-06" db="EMBL/GenBank/DDBJ databases">
        <authorList>
            <consortium name="Pathogen Informatics"/>
            <person name="Doyle S."/>
        </authorList>
    </citation>
    <scope>NUCLEOTIDE SEQUENCE [LARGE SCALE GENOMIC DNA]</scope>
    <source>
        <strain evidence="1 2">NCTC10392</strain>
    </source>
</reference>
<name>A0A379IDI9_PSEFL</name>
<dbReference type="EMBL" id="UGUS01000002">
    <property type="protein sequence ID" value="SUD30848.1"/>
    <property type="molecule type" value="Genomic_DNA"/>
</dbReference>
<evidence type="ECO:0000313" key="2">
    <source>
        <dbReference type="Proteomes" id="UP000255125"/>
    </source>
</evidence>
<evidence type="ECO:0000313" key="1">
    <source>
        <dbReference type="EMBL" id="SUD30848.1"/>
    </source>
</evidence>
<accession>A0A379IDI9</accession>
<protein>
    <submittedName>
        <fullName evidence="1">ISPsy26, transposase orfB</fullName>
    </submittedName>
</protein>
<gene>
    <name evidence="1" type="ORF">NCTC10392_02774</name>
</gene>